<evidence type="ECO:0000256" key="2">
    <source>
        <dbReference type="ARBA" id="ARBA00022801"/>
    </source>
</evidence>
<dbReference type="Proteomes" id="UP000034036">
    <property type="component" value="Unassembled WGS sequence"/>
</dbReference>
<dbReference type="InterPro" id="IPR036005">
    <property type="entry name" value="Creatinase/aminopeptidase-like"/>
</dbReference>
<feature type="domain" description="Peptidase M24" evidence="4">
    <location>
        <begin position="179"/>
        <end position="366"/>
    </location>
</feature>
<dbReference type="EMBL" id="LCDF01000022">
    <property type="protein sequence ID" value="KKS46930.1"/>
    <property type="molecule type" value="Genomic_DNA"/>
</dbReference>
<dbReference type="SUPFAM" id="SSF55920">
    <property type="entry name" value="Creatinase/aminopeptidase"/>
    <property type="match status" value="1"/>
</dbReference>
<dbReference type="GO" id="GO:0046872">
    <property type="term" value="F:metal ion binding"/>
    <property type="evidence" value="ECO:0007669"/>
    <property type="project" value="UniProtKB-KW"/>
</dbReference>
<dbReference type="Gene3D" id="3.90.230.10">
    <property type="entry name" value="Creatinase/methionine aminopeptidase superfamily"/>
    <property type="match status" value="1"/>
</dbReference>
<dbReference type="STRING" id="1618659.UV11_C0022G0006"/>
<sequence>MKEAVFIYGSTDLGMPEFSADLLWRAGGYKVPDQVYFFEIEDKKILFLSSLEIERAAKEANADEVVHLDLYFERAKKENISPAVLFLKERGVAKVIVPEYLRFRLGVELSKHFEVAIRNSPFYERRALKNEWEISEIEKAQTAVELALGIGTDWLKKCRVREGFIFDCEGEGRKAYAGDLRKIIDMALFSDGFLGVDTIVSPGIEAADPHAVGLGPLKAGEPIVVDIFPRSIKTLYFSDQTRTIFKGEPEDDYKKMYNVVLFAQEEAILMLKDGVDGKLIHDFVADFFEKSGYSRNLKSRPVSGFIHGLGHGVGIDIHEPPRINSYSEILKKGNIVTIEPGLYYPVSKEGIPACGIRIEDILLIEESGAKNLTKFPKKLEDVIIS</sequence>
<comment type="caution">
    <text evidence="5">The sequence shown here is derived from an EMBL/GenBank/DDBJ whole genome shotgun (WGS) entry which is preliminary data.</text>
</comment>
<dbReference type="PANTHER" id="PTHR46112">
    <property type="entry name" value="AMINOPEPTIDASE"/>
    <property type="match status" value="1"/>
</dbReference>
<dbReference type="GO" id="GO:0016787">
    <property type="term" value="F:hydrolase activity"/>
    <property type="evidence" value="ECO:0007669"/>
    <property type="project" value="UniProtKB-KW"/>
</dbReference>
<evidence type="ECO:0000313" key="5">
    <source>
        <dbReference type="EMBL" id="KKS46930.1"/>
    </source>
</evidence>
<dbReference type="Pfam" id="PF00557">
    <property type="entry name" value="Peptidase_M24"/>
    <property type="match status" value="1"/>
</dbReference>
<evidence type="ECO:0000313" key="6">
    <source>
        <dbReference type="Proteomes" id="UP000034036"/>
    </source>
</evidence>
<keyword evidence="2" id="KW-0378">Hydrolase</keyword>
<protein>
    <recommendedName>
        <fullName evidence="4">Peptidase M24 domain-containing protein</fullName>
    </recommendedName>
</protein>
<dbReference type="PATRIC" id="fig|1618659.3.peg.735"/>
<dbReference type="InterPro" id="IPR050659">
    <property type="entry name" value="Peptidase_M24B"/>
</dbReference>
<evidence type="ECO:0000256" key="3">
    <source>
        <dbReference type="RuleBase" id="RU000590"/>
    </source>
</evidence>
<evidence type="ECO:0000256" key="1">
    <source>
        <dbReference type="ARBA" id="ARBA00022723"/>
    </source>
</evidence>
<accession>A0A0G0ZDX8</accession>
<reference evidence="5 6" key="1">
    <citation type="journal article" date="2015" name="Nature">
        <title>rRNA introns, odd ribosomes, and small enigmatic genomes across a large radiation of phyla.</title>
        <authorList>
            <person name="Brown C.T."/>
            <person name="Hug L.A."/>
            <person name="Thomas B.C."/>
            <person name="Sharon I."/>
            <person name="Castelle C.J."/>
            <person name="Singh A."/>
            <person name="Wilkins M.J."/>
            <person name="Williams K.H."/>
            <person name="Banfield J.F."/>
        </authorList>
    </citation>
    <scope>NUCLEOTIDE SEQUENCE [LARGE SCALE GENOMIC DNA]</scope>
</reference>
<proteinExistence type="inferred from homology"/>
<dbReference type="PROSITE" id="PS00491">
    <property type="entry name" value="PROLINE_PEPTIDASE"/>
    <property type="match status" value="1"/>
</dbReference>
<keyword evidence="1 3" id="KW-0479">Metal-binding</keyword>
<dbReference type="InterPro" id="IPR000994">
    <property type="entry name" value="Pept_M24"/>
</dbReference>
<dbReference type="PANTHER" id="PTHR46112:SF2">
    <property type="entry name" value="XAA-PRO AMINOPEPTIDASE P-RELATED"/>
    <property type="match status" value="1"/>
</dbReference>
<evidence type="ECO:0000259" key="4">
    <source>
        <dbReference type="Pfam" id="PF00557"/>
    </source>
</evidence>
<gene>
    <name evidence="5" type="ORF">UV11_C0022G0006</name>
</gene>
<dbReference type="InterPro" id="IPR001131">
    <property type="entry name" value="Peptidase_M24B_aminopep-P_CS"/>
</dbReference>
<name>A0A0G0ZDX8_9BACT</name>
<organism evidence="5 6">
    <name type="scientific">Candidatus Giovannonibacteria bacterium GW2011_GWF2_42_19</name>
    <dbReference type="NCBI Taxonomy" id="1618659"/>
    <lineage>
        <taxon>Bacteria</taxon>
        <taxon>Candidatus Giovannoniibacteriota</taxon>
    </lineage>
</organism>
<comment type="similarity">
    <text evidence="3">Belongs to the peptidase M24B family.</text>
</comment>
<dbReference type="AlphaFoldDB" id="A0A0G0ZDX8"/>